<keyword evidence="4 7" id="KW-0812">Transmembrane</keyword>
<keyword evidence="3" id="KW-1003">Cell membrane</keyword>
<evidence type="ECO:0000256" key="1">
    <source>
        <dbReference type="ARBA" id="ARBA00004651"/>
    </source>
</evidence>
<dbReference type="EMBL" id="CP089977">
    <property type="protein sequence ID" value="UXZ05306.1"/>
    <property type="molecule type" value="Genomic_DNA"/>
</dbReference>
<name>A0ABY6F5D6_9GAMM</name>
<sequence>MNQTFEKLAHTLSPYLLLVVRLATGYMFLLHGTAKFFEFPISMTDGNGAVPLFSVFGIGGLLEIIGGVLLMVGLFTRPVAFLLAGMMAVAYFVFHALPNAMIFNPIGNQGEAAALFCMVFLLLWVTGAGKISLDNAFNKNK</sequence>
<keyword evidence="6 7" id="KW-0472">Membrane</keyword>
<keyword evidence="5 7" id="KW-1133">Transmembrane helix</keyword>
<accession>A0ABY6F5D6</accession>
<dbReference type="RefSeq" id="WP_263076807.1">
    <property type="nucleotide sequence ID" value="NZ_CP089977.1"/>
</dbReference>
<evidence type="ECO:0000256" key="5">
    <source>
        <dbReference type="ARBA" id="ARBA00022989"/>
    </source>
</evidence>
<reference evidence="8" key="1">
    <citation type="submission" date="2021-12" db="EMBL/GenBank/DDBJ databases">
        <title>taxonomy of Moraxella sp. ZY201224.</title>
        <authorList>
            <person name="Li F."/>
        </authorList>
    </citation>
    <scope>NUCLEOTIDE SEQUENCE</scope>
    <source>
        <strain evidence="8">ZY201224</strain>
    </source>
</reference>
<evidence type="ECO:0000313" key="8">
    <source>
        <dbReference type="EMBL" id="UXZ05306.1"/>
    </source>
</evidence>
<proteinExistence type="inferred from homology"/>
<feature type="transmembrane region" description="Helical" evidence="7">
    <location>
        <begin position="12"/>
        <end position="29"/>
    </location>
</feature>
<dbReference type="PANTHER" id="PTHR33452:SF4">
    <property type="entry name" value="BLL4328 PROTEIN"/>
    <property type="match status" value="1"/>
</dbReference>
<comment type="similarity">
    <text evidence="2">Belongs to the DoxX family.</text>
</comment>
<protein>
    <submittedName>
        <fullName evidence="8">DoxX family protein</fullName>
    </submittedName>
</protein>
<evidence type="ECO:0000256" key="4">
    <source>
        <dbReference type="ARBA" id="ARBA00022692"/>
    </source>
</evidence>
<dbReference type="InterPro" id="IPR032808">
    <property type="entry name" value="DoxX"/>
</dbReference>
<comment type="subcellular location">
    <subcellularLocation>
        <location evidence="1">Cell membrane</location>
        <topology evidence="1">Multi-pass membrane protein</topology>
    </subcellularLocation>
</comment>
<keyword evidence="9" id="KW-1185">Reference proteome</keyword>
<gene>
    <name evidence="8" type="ORF">LU297_02315</name>
</gene>
<evidence type="ECO:0000256" key="7">
    <source>
        <dbReference type="SAM" id="Phobius"/>
    </source>
</evidence>
<evidence type="ECO:0000256" key="2">
    <source>
        <dbReference type="ARBA" id="ARBA00006679"/>
    </source>
</evidence>
<dbReference type="Proteomes" id="UP001063782">
    <property type="component" value="Chromosome"/>
</dbReference>
<evidence type="ECO:0000256" key="6">
    <source>
        <dbReference type="ARBA" id="ARBA00023136"/>
    </source>
</evidence>
<evidence type="ECO:0000256" key="3">
    <source>
        <dbReference type="ARBA" id="ARBA00022475"/>
    </source>
</evidence>
<feature type="transmembrane region" description="Helical" evidence="7">
    <location>
        <begin position="79"/>
        <end position="97"/>
    </location>
</feature>
<feature type="transmembrane region" description="Helical" evidence="7">
    <location>
        <begin position="112"/>
        <end position="133"/>
    </location>
</feature>
<dbReference type="PANTHER" id="PTHR33452">
    <property type="entry name" value="OXIDOREDUCTASE CATD-RELATED"/>
    <property type="match status" value="1"/>
</dbReference>
<dbReference type="Pfam" id="PF07681">
    <property type="entry name" value="DoxX"/>
    <property type="match status" value="1"/>
</dbReference>
<dbReference type="InterPro" id="IPR051907">
    <property type="entry name" value="DoxX-like_oxidoreductase"/>
</dbReference>
<feature type="transmembrane region" description="Helical" evidence="7">
    <location>
        <begin position="49"/>
        <end position="72"/>
    </location>
</feature>
<evidence type="ECO:0000313" key="9">
    <source>
        <dbReference type="Proteomes" id="UP001063782"/>
    </source>
</evidence>
<organism evidence="8 9">
    <name type="scientific">Moraxella nasicaprae</name>
    <dbReference type="NCBI Taxonomy" id="2904122"/>
    <lineage>
        <taxon>Bacteria</taxon>
        <taxon>Pseudomonadati</taxon>
        <taxon>Pseudomonadota</taxon>
        <taxon>Gammaproteobacteria</taxon>
        <taxon>Moraxellales</taxon>
        <taxon>Moraxellaceae</taxon>
        <taxon>Moraxella</taxon>
    </lineage>
</organism>